<dbReference type="EMBL" id="JADIMY010000028">
    <property type="protein sequence ID" value="MBO8427230.1"/>
    <property type="molecule type" value="Genomic_DNA"/>
</dbReference>
<proteinExistence type="predicted"/>
<organism evidence="1 2">
    <name type="scientific">Candidatus Onthovivens merdipullorum</name>
    <dbReference type="NCBI Taxonomy" id="2840889"/>
    <lineage>
        <taxon>Bacteria</taxon>
        <taxon>Bacillati</taxon>
        <taxon>Bacillota</taxon>
        <taxon>Bacilli</taxon>
        <taxon>Bacillales</taxon>
        <taxon>Candidatus Onthovivens</taxon>
    </lineage>
</organism>
<gene>
    <name evidence="1" type="ORF">IAC58_01560</name>
</gene>
<reference evidence="1" key="2">
    <citation type="journal article" date="2021" name="PeerJ">
        <title>Extensive microbial diversity within the chicken gut microbiome revealed by metagenomics and culture.</title>
        <authorList>
            <person name="Gilroy R."/>
            <person name="Ravi A."/>
            <person name="Getino M."/>
            <person name="Pursley I."/>
            <person name="Horton D.L."/>
            <person name="Alikhan N.F."/>
            <person name="Baker D."/>
            <person name="Gharbi K."/>
            <person name="Hall N."/>
            <person name="Watson M."/>
            <person name="Adriaenssens E.M."/>
            <person name="Foster-Nyarko E."/>
            <person name="Jarju S."/>
            <person name="Secka A."/>
            <person name="Antonio M."/>
            <person name="Oren A."/>
            <person name="Chaudhuri R.R."/>
            <person name="La Ragione R."/>
            <person name="Hildebrand F."/>
            <person name="Pallen M.J."/>
        </authorList>
    </citation>
    <scope>NUCLEOTIDE SEQUENCE</scope>
    <source>
        <strain evidence="1">11159</strain>
    </source>
</reference>
<name>A0A9D9DI81_9BACL</name>
<sequence length="797" mass="90024">MKKRRHYFIFTFLLFVIVSTFTIAYSITFNNINYSYDTNNSLEENYIRLDYNDGTNRTYDYYISESSATLDLNRSDIISQINETKNHTFNGWYLTKSGFNSDGSSSLYKGEEINSGTILYAKYINNDTNDFTTINPSTSENRNLVYLSSYGILSSSYTINEGESVNIYYDNSNTSYNSTENNNGTAIAYPNQAGLYLILDSNILINGGTLQLNSVIGGNTSLLQNYLTDVTKFTCLDLNGYTITITNGGTLNGYGMIINSSEENGGIIVENGSLLTPFVVYGFGGGGKTASLYANTYVPFDNYLCPYLSCETLFYKTGKLIGHASLYANDDKHSTDIELIGGKETALLGIEEGFIIRNQTSYLDLLKEVNNYYSITNFLDLFTPNNYRESIIFCSNPSEHLSNLNLNSHISVNKCKIQMNELTMTVSVGMEVTVSMRYVDFPIPSFFDIYGYNTDFTFSIGLIAMPSSTIFFDETSSIYFSTSISDKDRDSQTYNIYARISTLDEYPLDFKYKLNNGNYSYPDGSIPSSGQIGVTNRLISNTTQAYIKIAGSLNFDDTISNFNLNSSYEFYSIGGNIDLSDTALNNLFENSDKVKISNYYMSSLFYSTGSGITGRYSMNSSRYYVKPLISYNKAYFQIGQDFKIVSTDKFDENNNLYYLGNDVYFYLYTTNNYVSSTENFLSLSALAKHAPYKTKFTDRFNNYQGNYVKADGDAHVLNLNGEEIYYITYNNKNYVYVSGAYIPVNETPSEENLASIPIDNINKFSRSENGQDIYSTGNTVYYDSLYLHRWRLNLPNA</sequence>
<reference evidence="1" key="1">
    <citation type="submission" date="2020-10" db="EMBL/GenBank/DDBJ databases">
        <authorList>
            <person name="Gilroy R."/>
        </authorList>
    </citation>
    <scope>NUCLEOTIDE SEQUENCE</scope>
    <source>
        <strain evidence="1">11159</strain>
    </source>
</reference>
<evidence type="ECO:0000313" key="2">
    <source>
        <dbReference type="Proteomes" id="UP000823613"/>
    </source>
</evidence>
<dbReference type="AlphaFoldDB" id="A0A9D9DI81"/>
<comment type="caution">
    <text evidence="1">The sequence shown here is derived from an EMBL/GenBank/DDBJ whole genome shotgun (WGS) entry which is preliminary data.</text>
</comment>
<evidence type="ECO:0000313" key="1">
    <source>
        <dbReference type="EMBL" id="MBO8427230.1"/>
    </source>
</evidence>
<accession>A0A9D9DI81</accession>
<protein>
    <submittedName>
        <fullName evidence="1">Uncharacterized protein</fullName>
    </submittedName>
</protein>
<dbReference type="Proteomes" id="UP000823613">
    <property type="component" value="Unassembled WGS sequence"/>
</dbReference>